<comment type="function">
    <text evidence="1">Catalyzes the last step of tRNA splicing, the transfer of the splice junction 2'-phosphate from ligated tRNA to NAD to produce ADP-ribose 1''-2'' cyclic phosphate.</text>
</comment>
<comment type="caution">
    <text evidence="7">The sequence shown here is derived from an EMBL/GenBank/DDBJ whole genome shotgun (WGS) entry which is preliminary data.</text>
</comment>
<evidence type="ECO:0000256" key="1">
    <source>
        <dbReference type="ARBA" id="ARBA00003343"/>
    </source>
</evidence>
<keyword evidence="8" id="KW-1185">Reference proteome</keyword>
<dbReference type="Pfam" id="PF01885">
    <property type="entry name" value="PTS_2-RNA"/>
    <property type="match status" value="1"/>
</dbReference>
<keyword evidence="4" id="KW-0808">Transferase</keyword>
<evidence type="ECO:0000256" key="4">
    <source>
        <dbReference type="ARBA" id="ARBA00022679"/>
    </source>
</evidence>
<dbReference type="SUPFAM" id="SSF56399">
    <property type="entry name" value="ADP-ribosylation"/>
    <property type="match status" value="1"/>
</dbReference>
<name>A0ABQ5KJD3_9EUKA</name>
<evidence type="ECO:0000256" key="6">
    <source>
        <dbReference type="ARBA" id="ARBA00047949"/>
    </source>
</evidence>
<dbReference type="PANTHER" id="PTHR12684:SF2">
    <property type="entry name" value="TRNA 2'-PHOSPHOTRANSFERASE 1"/>
    <property type="match status" value="1"/>
</dbReference>
<reference evidence="7" key="1">
    <citation type="submission" date="2022-03" db="EMBL/GenBank/DDBJ databases">
        <title>Draft genome sequence of Aduncisulcus paluster, a free-living microaerophilic Fornicata.</title>
        <authorList>
            <person name="Yuyama I."/>
            <person name="Kume K."/>
            <person name="Tamura T."/>
            <person name="Inagaki Y."/>
            <person name="Hashimoto T."/>
        </authorList>
    </citation>
    <scope>NUCLEOTIDE SEQUENCE</scope>
    <source>
        <strain evidence="7">NY0171</strain>
    </source>
</reference>
<protein>
    <recommendedName>
        <fullName evidence="3">2'-phosphotransferase</fullName>
        <ecNumber evidence="3">2.7.1.160</ecNumber>
    </recommendedName>
</protein>
<keyword evidence="5" id="KW-0520">NAD</keyword>
<dbReference type="InterPro" id="IPR042080">
    <property type="entry name" value="RNA_2'-PTrans_N"/>
</dbReference>
<evidence type="ECO:0000256" key="5">
    <source>
        <dbReference type="ARBA" id="ARBA00023027"/>
    </source>
</evidence>
<dbReference type="Gene3D" id="1.10.10.970">
    <property type="entry name" value="RNA 2'-phosphotransferase, Tpt1/KptA family, N-terminal domain"/>
    <property type="match status" value="1"/>
</dbReference>
<dbReference type="EMBL" id="BQXS01010020">
    <property type="protein sequence ID" value="GKT32633.1"/>
    <property type="molecule type" value="Genomic_DNA"/>
</dbReference>
<dbReference type="PANTHER" id="PTHR12684">
    <property type="entry name" value="PUTATIVE PHOSPHOTRANSFERASE"/>
    <property type="match status" value="1"/>
</dbReference>
<dbReference type="InterPro" id="IPR042081">
    <property type="entry name" value="RNA_2'-PTrans_C"/>
</dbReference>
<dbReference type="EC" id="2.7.1.160" evidence="3"/>
<accession>A0ABQ5KJD3</accession>
<organism evidence="7 8">
    <name type="scientific">Aduncisulcus paluster</name>
    <dbReference type="NCBI Taxonomy" id="2918883"/>
    <lineage>
        <taxon>Eukaryota</taxon>
        <taxon>Metamonada</taxon>
        <taxon>Carpediemonas-like organisms</taxon>
        <taxon>Aduncisulcus</taxon>
    </lineage>
</organism>
<dbReference type="Gene3D" id="3.20.170.30">
    <property type="match status" value="1"/>
</dbReference>
<dbReference type="Proteomes" id="UP001057375">
    <property type="component" value="Unassembled WGS sequence"/>
</dbReference>
<dbReference type="InterPro" id="IPR002745">
    <property type="entry name" value="Ptrans_KptA/Tpt1"/>
</dbReference>
<sequence>MGLDIDGAGFVDLKSLTDLCNKESHVAKKTPVTEDILREMVSTCEKKRYELIDDPETSRSFIRCVQGHSMDVPLLCPTILVSGEDSDPLEGEVAGEKFKNVNHPEFSGEIFHATSMKNAKLIFSSGFIKPMSRKYVHMARGDPCDLDIKVGLRQWMQIALIIDLPELIKHCRCFEAKNGVILCESPIPVSCIKKIINRKSKGEITDLK</sequence>
<comment type="similarity">
    <text evidence="2">Belongs to the KptA/TPT1 family.</text>
</comment>
<evidence type="ECO:0000313" key="8">
    <source>
        <dbReference type="Proteomes" id="UP001057375"/>
    </source>
</evidence>
<evidence type="ECO:0000256" key="2">
    <source>
        <dbReference type="ARBA" id="ARBA00009836"/>
    </source>
</evidence>
<gene>
    <name evidence="7" type="ORF">ADUPG1_006736</name>
</gene>
<comment type="catalytic activity">
    <reaction evidence="6">
        <text>2'-phospho-[ligated tRNA] + NAD(+) = mature tRNA + ADP-alpha-D-ribose 1'',2''-cyclic phosphate + nicotinamide</text>
        <dbReference type="Rhea" id="RHEA:23324"/>
        <dbReference type="Rhea" id="RHEA-COMP:11106"/>
        <dbReference type="Rhea" id="RHEA-COMP:11107"/>
        <dbReference type="ChEBI" id="CHEBI:17154"/>
        <dbReference type="ChEBI" id="CHEBI:57540"/>
        <dbReference type="ChEBI" id="CHEBI:76596"/>
        <dbReference type="ChEBI" id="CHEBI:82883"/>
        <dbReference type="ChEBI" id="CHEBI:85027"/>
        <dbReference type="EC" id="2.7.1.160"/>
    </reaction>
</comment>
<evidence type="ECO:0000256" key="3">
    <source>
        <dbReference type="ARBA" id="ARBA00012007"/>
    </source>
</evidence>
<evidence type="ECO:0000313" key="7">
    <source>
        <dbReference type="EMBL" id="GKT32633.1"/>
    </source>
</evidence>
<proteinExistence type="inferred from homology"/>